<reference evidence="5 6" key="1">
    <citation type="submission" date="2020-04" db="EMBL/GenBank/DDBJ databases">
        <authorList>
            <person name="Pajer P."/>
            <person name="Broz P."/>
        </authorList>
    </citation>
    <scope>NUCLEOTIDE SEQUENCE [LARGE SCALE GENOMIC DNA]</scope>
    <source>
        <strain evidence="6">NRL-ATB46093</strain>
    </source>
</reference>
<feature type="transmembrane region" description="Helical" evidence="3">
    <location>
        <begin position="184"/>
        <end position="204"/>
    </location>
</feature>
<feature type="domain" description="Acyltransferase 3" evidence="4">
    <location>
        <begin position="7"/>
        <end position="325"/>
    </location>
</feature>
<keyword evidence="3" id="KW-0812">Transmembrane</keyword>
<dbReference type="InterPro" id="IPR002656">
    <property type="entry name" value="Acyl_transf_3_dom"/>
</dbReference>
<comment type="similarity">
    <text evidence="2">Belongs to the acyltransferase 3 family.</text>
</comment>
<feature type="transmembrane region" description="Helical" evidence="3">
    <location>
        <begin position="249"/>
        <end position="270"/>
    </location>
</feature>
<feature type="transmembrane region" description="Helical" evidence="3">
    <location>
        <begin position="7"/>
        <end position="26"/>
    </location>
</feature>
<protein>
    <submittedName>
        <fullName evidence="5">Acyltransferase family protein</fullName>
    </submittedName>
</protein>
<feature type="transmembrane region" description="Helical" evidence="3">
    <location>
        <begin position="38"/>
        <end position="55"/>
    </location>
</feature>
<keyword evidence="3" id="KW-1133">Transmembrane helix</keyword>
<feature type="transmembrane region" description="Helical" evidence="3">
    <location>
        <begin position="282"/>
        <end position="300"/>
    </location>
</feature>
<gene>
    <name evidence="5" type="ORF">HF394_03420</name>
</gene>
<evidence type="ECO:0000256" key="3">
    <source>
        <dbReference type="SAM" id="Phobius"/>
    </source>
</evidence>
<keyword evidence="5" id="KW-0012">Acyltransferase</keyword>
<feature type="transmembrane region" description="Helical" evidence="3">
    <location>
        <begin position="125"/>
        <end position="142"/>
    </location>
</feature>
<reference evidence="6" key="2">
    <citation type="submission" date="2020-06" db="EMBL/GenBank/DDBJ databases">
        <title>Isolation of Planomicrobium glaciei.</title>
        <authorList>
            <person name="Malisova L."/>
            <person name="Safrankova R."/>
            <person name="Jakubu V."/>
            <person name="Spanelova P."/>
        </authorList>
    </citation>
    <scope>NUCLEOTIDE SEQUENCE [LARGE SCALE GENOMIC DNA]</scope>
    <source>
        <strain evidence="6">NRL-ATB46093</strain>
    </source>
</reference>
<keyword evidence="5" id="KW-0808">Transferase</keyword>
<dbReference type="PANTHER" id="PTHR37312">
    <property type="entry name" value="MEMBRANE-BOUND ACYLTRANSFERASE YKRP-RELATED"/>
    <property type="match status" value="1"/>
</dbReference>
<feature type="transmembrane region" description="Helical" evidence="3">
    <location>
        <begin position="306"/>
        <end position="326"/>
    </location>
</feature>
<feature type="transmembrane region" description="Helical" evidence="3">
    <location>
        <begin position="76"/>
        <end position="105"/>
    </location>
</feature>
<dbReference type="Proteomes" id="UP000509222">
    <property type="component" value="Chromosome"/>
</dbReference>
<comment type="subcellular location">
    <subcellularLocation>
        <location evidence="1">Membrane</location>
    </subcellularLocation>
</comment>
<dbReference type="AlphaFoldDB" id="A0A7H8Q710"/>
<evidence type="ECO:0000313" key="5">
    <source>
        <dbReference type="EMBL" id="QKX49707.1"/>
    </source>
</evidence>
<keyword evidence="3" id="KW-0472">Membrane</keyword>
<dbReference type="Pfam" id="PF01757">
    <property type="entry name" value="Acyl_transf_3"/>
    <property type="match status" value="1"/>
</dbReference>
<dbReference type="EMBL" id="CP051177">
    <property type="protein sequence ID" value="QKX49707.1"/>
    <property type="molecule type" value="Genomic_DNA"/>
</dbReference>
<dbReference type="GO" id="GO:0016747">
    <property type="term" value="F:acyltransferase activity, transferring groups other than amino-acyl groups"/>
    <property type="evidence" value="ECO:0007669"/>
    <property type="project" value="InterPro"/>
</dbReference>
<sequence>MAKQRLTWVDITKGFLMILVVIGHFSGPMPTEFPLVKYIYWFHMPAFFLLSGLFFKPITDNQQLKPAIQKRFMQLLVPYIFFLLLLTSIKYGMAIGEGTFTAAFLRQDLIELAVGGRFLRGEHGVFWFVTVMFATYLLFLWITRFKRSIQLMMLAGCYILAQLEGTFAMSLASEPDAASMQIPMLWNLDVALLAVVYYAIGYYLKSFWMNIPKYAIAAAAAVALVAVSADRAGWIDYHLSMKFLRYDHFLLDLVIPLAFTLLVVGFFQLLAVKATFPWLVKIEEHSISIMYLHIFIGFLVEDFLPFNLFTYTALGLLVPIMLSIAIPKTIPLGEILLGRFKPKTRMQLH</sequence>
<organism evidence="5 6">
    <name type="scientific">Planococcus glaciei</name>
    <dbReference type="NCBI Taxonomy" id="459472"/>
    <lineage>
        <taxon>Bacteria</taxon>
        <taxon>Bacillati</taxon>
        <taxon>Bacillota</taxon>
        <taxon>Bacilli</taxon>
        <taxon>Bacillales</taxon>
        <taxon>Caryophanaceae</taxon>
        <taxon>Planococcus</taxon>
    </lineage>
</organism>
<feature type="transmembrane region" description="Helical" evidence="3">
    <location>
        <begin position="151"/>
        <end position="172"/>
    </location>
</feature>
<name>A0A7H8Q710_9BACL</name>
<dbReference type="PANTHER" id="PTHR37312:SF1">
    <property type="entry name" value="MEMBRANE-BOUND ACYLTRANSFERASE YKRP-RELATED"/>
    <property type="match status" value="1"/>
</dbReference>
<accession>A0A7H8Q710</accession>
<evidence type="ECO:0000256" key="2">
    <source>
        <dbReference type="ARBA" id="ARBA00007400"/>
    </source>
</evidence>
<evidence type="ECO:0000313" key="6">
    <source>
        <dbReference type="Proteomes" id="UP000509222"/>
    </source>
</evidence>
<evidence type="ECO:0000259" key="4">
    <source>
        <dbReference type="Pfam" id="PF01757"/>
    </source>
</evidence>
<feature type="transmembrane region" description="Helical" evidence="3">
    <location>
        <begin position="211"/>
        <end position="229"/>
    </location>
</feature>
<dbReference type="RefSeq" id="WP_176294081.1">
    <property type="nucleotide sequence ID" value="NZ_CP051177.1"/>
</dbReference>
<dbReference type="InterPro" id="IPR052734">
    <property type="entry name" value="Nod_factor_acetyltransferase"/>
</dbReference>
<proteinExistence type="inferred from homology"/>
<evidence type="ECO:0000256" key="1">
    <source>
        <dbReference type="ARBA" id="ARBA00004370"/>
    </source>
</evidence>
<keyword evidence="6" id="KW-1185">Reference proteome</keyword>